<dbReference type="RefSeq" id="XP_005772900.1">
    <property type="nucleotide sequence ID" value="XM_005772843.1"/>
</dbReference>
<dbReference type="PANTHER" id="PTHR12181:SF12">
    <property type="entry name" value="PHOSPHATIDATE PHOSPHATASE"/>
    <property type="match status" value="1"/>
</dbReference>
<proteinExistence type="predicted"/>
<evidence type="ECO:0000256" key="1">
    <source>
        <dbReference type="SAM" id="MobiDB-lite"/>
    </source>
</evidence>
<dbReference type="HOGENOM" id="CLU_678692_0_0_1"/>
<dbReference type="Pfam" id="PF08235">
    <property type="entry name" value="LNS2"/>
    <property type="match status" value="1"/>
</dbReference>
<sequence>MLYHASHPQWPSRPPLELAPSGSQIERGSLQPGCCGTFYFFSGSKNMAALDIIVVRHLDGTLCSSDWRVVFRSAVPEVRVSINGTALPERMRAAAADAPAQFGDGDAETPRLVPSEATLRALLESGAMLPGRNAISYTPAMGGKGEGGEGSHGIGDGAAHSAVAHLHLWESSTAAVVFDVDGTVTQADISGHIGQQLGVPLLHRGVCELACRLEARGYAVFFLSARPLAGPTGIASTRHFLFRVARDSPSGFGARQQPKPAAQTRLPPCPVLTTPHTSTLSALMDEACGAVSPCRGGLYAGFGNRAKDATAYLSADIPPSHVFIINAKSRPLLAGGGPAGGEGAVAGPSCGGERGACGSGCGEAGCGEAGCSEGGWDSYTGLMQTSFDALFPTRCTPCSCFLGTLL</sequence>
<dbReference type="InterPro" id="IPR031315">
    <property type="entry name" value="LNS2/PITP"/>
</dbReference>
<dbReference type="GO" id="GO:0008195">
    <property type="term" value="F:phosphatidate phosphatase activity"/>
    <property type="evidence" value="ECO:0007669"/>
    <property type="project" value="TreeGrafter"/>
</dbReference>
<feature type="domain" description="LNS2/PITP" evidence="2">
    <location>
        <begin position="176"/>
        <end position="334"/>
    </location>
</feature>
<dbReference type="InterPro" id="IPR013209">
    <property type="entry name" value="LNS2"/>
</dbReference>
<dbReference type="InterPro" id="IPR036412">
    <property type="entry name" value="HAD-like_sf"/>
</dbReference>
<dbReference type="OMA" id="HASHPQW"/>
<name>A0A0D3JAD6_EMIH1</name>
<dbReference type="InterPro" id="IPR026058">
    <property type="entry name" value="LIPIN"/>
</dbReference>
<evidence type="ECO:0000259" key="2">
    <source>
        <dbReference type="SMART" id="SM00775"/>
    </source>
</evidence>
<dbReference type="KEGG" id="ehx:EMIHUDRAFT_208336"/>
<dbReference type="Proteomes" id="UP000013827">
    <property type="component" value="Unassembled WGS sequence"/>
</dbReference>
<dbReference type="GeneID" id="17266018"/>
<dbReference type="AlphaFoldDB" id="A0A0D3JAD6"/>
<protein>
    <recommendedName>
        <fullName evidence="2">LNS2/PITP domain-containing protein</fullName>
    </recommendedName>
</protein>
<dbReference type="eggNOG" id="KOG2116">
    <property type="taxonomic scope" value="Eukaryota"/>
</dbReference>
<dbReference type="SMART" id="SM00775">
    <property type="entry name" value="LNS2"/>
    <property type="match status" value="1"/>
</dbReference>
<dbReference type="PANTHER" id="PTHR12181">
    <property type="entry name" value="LIPIN"/>
    <property type="match status" value="1"/>
</dbReference>
<reference evidence="4" key="1">
    <citation type="journal article" date="2013" name="Nature">
        <title>Pan genome of the phytoplankton Emiliania underpins its global distribution.</title>
        <authorList>
            <person name="Read B.A."/>
            <person name="Kegel J."/>
            <person name="Klute M.J."/>
            <person name="Kuo A."/>
            <person name="Lefebvre S.C."/>
            <person name="Maumus F."/>
            <person name="Mayer C."/>
            <person name="Miller J."/>
            <person name="Monier A."/>
            <person name="Salamov A."/>
            <person name="Young J."/>
            <person name="Aguilar M."/>
            <person name="Claverie J.M."/>
            <person name="Frickenhaus S."/>
            <person name="Gonzalez K."/>
            <person name="Herman E.K."/>
            <person name="Lin Y.C."/>
            <person name="Napier J."/>
            <person name="Ogata H."/>
            <person name="Sarno A.F."/>
            <person name="Shmutz J."/>
            <person name="Schroeder D."/>
            <person name="de Vargas C."/>
            <person name="Verret F."/>
            <person name="von Dassow P."/>
            <person name="Valentin K."/>
            <person name="Van de Peer Y."/>
            <person name="Wheeler G."/>
            <person name="Dacks J.B."/>
            <person name="Delwiche C.F."/>
            <person name="Dyhrman S.T."/>
            <person name="Glockner G."/>
            <person name="John U."/>
            <person name="Richards T."/>
            <person name="Worden A.Z."/>
            <person name="Zhang X."/>
            <person name="Grigoriev I.V."/>
            <person name="Allen A.E."/>
            <person name="Bidle K."/>
            <person name="Borodovsky M."/>
            <person name="Bowler C."/>
            <person name="Brownlee C."/>
            <person name="Cock J.M."/>
            <person name="Elias M."/>
            <person name="Gladyshev V.N."/>
            <person name="Groth M."/>
            <person name="Guda C."/>
            <person name="Hadaegh A."/>
            <person name="Iglesias-Rodriguez M.D."/>
            <person name="Jenkins J."/>
            <person name="Jones B.M."/>
            <person name="Lawson T."/>
            <person name="Leese F."/>
            <person name="Lindquist E."/>
            <person name="Lobanov A."/>
            <person name="Lomsadze A."/>
            <person name="Malik S.B."/>
            <person name="Marsh M.E."/>
            <person name="Mackinder L."/>
            <person name="Mock T."/>
            <person name="Mueller-Roeber B."/>
            <person name="Pagarete A."/>
            <person name="Parker M."/>
            <person name="Probert I."/>
            <person name="Quesneville H."/>
            <person name="Raines C."/>
            <person name="Rensing S.A."/>
            <person name="Riano-Pachon D.M."/>
            <person name="Richier S."/>
            <person name="Rokitta S."/>
            <person name="Shiraiwa Y."/>
            <person name="Soanes D.M."/>
            <person name="van der Giezen M."/>
            <person name="Wahlund T.M."/>
            <person name="Williams B."/>
            <person name="Wilson W."/>
            <person name="Wolfe G."/>
            <person name="Wurch L.L."/>
        </authorList>
    </citation>
    <scope>NUCLEOTIDE SEQUENCE</scope>
</reference>
<dbReference type="PaxDb" id="2903-EOD20471"/>
<dbReference type="STRING" id="2903.R1EBW6"/>
<organism evidence="3 4">
    <name type="scientific">Emiliania huxleyi (strain CCMP1516)</name>
    <dbReference type="NCBI Taxonomy" id="280463"/>
    <lineage>
        <taxon>Eukaryota</taxon>
        <taxon>Haptista</taxon>
        <taxon>Haptophyta</taxon>
        <taxon>Prymnesiophyceae</taxon>
        <taxon>Isochrysidales</taxon>
        <taxon>Noelaerhabdaceae</taxon>
        <taxon>Emiliania</taxon>
    </lineage>
</organism>
<dbReference type="SUPFAM" id="SSF56784">
    <property type="entry name" value="HAD-like"/>
    <property type="match status" value="1"/>
</dbReference>
<reference evidence="3" key="2">
    <citation type="submission" date="2024-10" db="UniProtKB">
        <authorList>
            <consortium name="EnsemblProtists"/>
        </authorList>
    </citation>
    <scope>IDENTIFICATION</scope>
</reference>
<feature type="region of interest" description="Disordered" evidence="1">
    <location>
        <begin position="251"/>
        <end position="270"/>
    </location>
</feature>
<keyword evidence="4" id="KW-1185">Reference proteome</keyword>
<feature type="region of interest" description="Disordered" evidence="1">
    <location>
        <begin position="1"/>
        <end position="23"/>
    </location>
</feature>
<dbReference type="EnsemblProtists" id="EOD20471">
    <property type="protein sequence ID" value="EOD20471"/>
    <property type="gene ID" value="EMIHUDRAFT_208336"/>
</dbReference>
<accession>A0A0D3JAD6</accession>
<evidence type="ECO:0000313" key="3">
    <source>
        <dbReference type="EnsemblProtists" id="EOD20471"/>
    </source>
</evidence>
<evidence type="ECO:0000313" key="4">
    <source>
        <dbReference type="Proteomes" id="UP000013827"/>
    </source>
</evidence>